<dbReference type="FunFam" id="1.20.140.10:FF:000001">
    <property type="entry name" value="Acyl-CoA dehydrogenase"/>
    <property type="match status" value="1"/>
</dbReference>
<dbReference type="AlphaFoldDB" id="A0A3S5Y3S1"/>
<dbReference type="SUPFAM" id="SSF47203">
    <property type="entry name" value="Acyl-CoA dehydrogenase C-terminal domain-like"/>
    <property type="match status" value="1"/>
</dbReference>
<dbReference type="InterPro" id="IPR036250">
    <property type="entry name" value="AcylCo_DH-like_C"/>
</dbReference>
<comment type="similarity">
    <text evidence="2 7">Belongs to the acyl-CoA dehydrogenase family.</text>
</comment>
<reference evidence="11" key="1">
    <citation type="journal article" date="2010" name="PLoS Genet.">
        <title>The genome of a pathogenic rhodococcus: cooptive virulence underpinned by key gene acquisitions.</title>
        <authorList>
            <person name="Letek M."/>
            <person name="Gonzalez P."/>
            <person name="Macarthur I."/>
            <person name="Rodriguez H."/>
            <person name="Freeman T.C."/>
            <person name="Valero-Rello A."/>
            <person name="Blanco M."/>
            <person name="Buckley T."/>
            <person name="Cherevach I."/>
            <person name="Fahey R."/>
            <person name="Hapeshi A."/>
            <person name="Holdstock J."/>
            <person name="Leadon D."/>
            <person name="Navas J."/>
            <person name="Ocampo A."/>
            <person name="Quail M.A."/>
            <person name="Sanders M."/>
            <person name="Scortti M.M."/>
            <person name="Prescott J.F."/>
            <person name="Fogarty U."/>
            <person name="Meijer W.G."/>
            <person name="Parkhill J."/>
            <person name="Bentley S.D."/>
            <person name="Vazquez-Boland J.A."/>
        </authorList>
    </citation>
    <scope>NUCLEOTIDE SEQUENCE [LARGE SCALE GENOMIC DNA]</scope>
    <source>
        <strain evidence="11 12">103S</strain>
    </source>
</reference>
<dbReference type="RefSeq" id="WP_005514927.1">
    <property type="nucleotide sequence ID" value="NC_014659.1"/>
</dbReference>
<feature type="domain" description="Acyl-CoA oxidase/dehydrogenase middle" evidence="9">
    <location>
        <begin position="124"/>
        <end position="218"/>
    </location>
</feature>
<dbReference type="Pfam" id="PF00441">
    <property type="entry name" value="Acyl-CoA_dh_1"/>
    <property type="match status" value="1"/>
</dbReference>
<comment type="catalytic activity">
    <reaction evidence="6">
        <text>a 2,3-saturated acyl-CoA + A = a 2,3-dehydroacyl-CoA + AH2</text>
        <dbReference type="Rhea" id="RHEA:48608"/>
        <dbReference type="ChEBI" id="CHEBI:13193"/>
        <dbReference type="ChEBI" id="CHEBI:17499"/>
        <dbReference type="ChEBI" id="CHEBI:60015"/>
        <dbReference type="ChEBI" id="CHEBI:65111"/>
    </reaction>
</comment>
<evidence type="ECO:0000313" key="11">
    <source>
        <dbReference type="EMBL" id="CBH47176.1"/>
    </source>
</evidence>
<dbReference type="FunFam" id="1.10.540.10:FF:000026">
    <property type="entry name" value="Acyl-CoA dehydrogenase medium chain"/>
    <property type="match status" value="1"/>
</dbReference>
<evidence type="ECO:0000256" key="2">
    <source>
        <dbReference type="ARBA" id="ARBA00009347"/>
    </source>
</evidence>
<dbReference type="SUPFAM" id="SSF56645">
    <property type="entry name" value="Acyl-CoA dehydrogenase NM domain-like"/>
    <property type="match status" value="1"/>
</dbReference>
<dbReference type="Gene3D" id="1.20.140.10">
    <property type="entry name" value="Butyryl-CoA Dehydrogenase, subunit A, domain 3"/>
    <property type="match status" value="1"/>
</dbReference>
<dbReference type="InterPro" id="IPR037069">
    <property type="entry name" value="AcylCoA_DH/ox_N_sf"/>
</dbReference>
<dbReference type="Proteomes" id="UP001154400">
    <property type="component" value="Chromosome"/>
</dbReference>
<keyword evidence="4 7" id="KW-0274">FAD</keyword>
<dbReference type="PANTHER" id="PTHR43884:SF12">
    <property type="entry name" value="ISOVALERYL-COA DEHYDROGENASE, MITOCHONDRIAL-RELATED"/>
    <property type="match status" value="1"/>
</dbReference>
<feature type="domain" description="Acyl-CoA dehydrogenase/oxidase N-terminal" evidence="10">
    <location>
        <begin position="7"/>
        <end position="120"/>
    </location>
</feature>
<dbReference type="KEGG" id="req:REQ_10760"/>
<proteinExistence type="inferred from homology"/>
<dbReference type="InterPro" id="IPR009100">
    <property type="entry name" value="AcylCoA_DH/oxidase_NM_dom_sf"/>
</dbReference>
<dbReference type="PANTHER" id="PTHR43884">
    <property type="entry name" value="ACYL-COA DEHYDROGENASE"/>
    <property type="match status" value="1"/>
</dbReference>
<dbReference type="InterPro" id="IPR006091">
    <property type="entry name" value="Acyl-CoA_Oxase/DH_mid-dom"/>
</dbReference>
<dbReference type="GO" id="GO:0003995">
    <property type="term" value="F:acyl-CoA dehydrogenase activity"/>
    <property type="evidence" value="ECO:0007669"/>
    <property type="project" value="InterPro"/>
</dbReference>
<dbReference type="FunFam" id="2.40.110.10:FF:000002">
    <property type="entry name" value="Acyl-CoA dehydrogenase fadE12"/>
    <property type="match status" value="1"/>
</dbReference>
<dbReference type="GeneID" id="57576762"/>
<evidence type="ECO:0000256" key="3">
    <source>
        <dbReference type="ARBA" id="ARBA00022630"/>
    </source>
</evidence>
<name>A0A3S5Y3S1_RHOH1</name>
<evidence type="ECO:0000259" key="10">
    <source>
        <dbReference type="Pfam" id="PF02771"/>
    </source>
</evidence>
<evidence type="ECO:0000256" key="4">
    <source>
        <dbReference type="ARBA" id="ARBA00022827"/>
    </source>
</evidence>
<dbReference type="Pfam" id="PF02771">
    <property type="entry name" value="Acyl-CoA_dh_N"/>
    <property type="match status" value="1"/>
</dbReference>
<dbReference type="Pfam" id="PF02770">
    <property type="entry name" value="Acyl-CoA_dh_M"/>
    <property type="match status" value="1"/>
</dbReference>
<evidence type="ECO:0000256" key="1">
    <source>
        <dbReference type="ARBA" id="ARBA00001974"/>
    </source>
</evidence>
<evidence type="ECO:0000256" key="7">
    <source>
        <dbReference type="RuleBase" id="RU362125"/>
    </source>
</evidence>
<keyword evidence="5 7" id="KW-0560">Oxidoreductase</keyword>
<evidence type="ECO:0000313" key="12">
    <source>
        <dbReference type="Proteomes" id="UP000006892"/>
    </source>
</evidence>
<dbReference type="InterPro" id="IPR013786">
    <property type="entry name" value="AcylCoA_DH/ox_N"/>
</dbReference>
<keyword evidence="3 7" id="KW-0285">Flavoprotein</keyword>
<dbReference type="GO" id="GO:0050660">
    <property type="term" value="F:flavin adenine dinucleotide binding"/>
    <property type="evidence" value="ECO:0007669"/>
    <property type="project" value="InterPro"/>
</dbReference>
<dbReference type="InterPro" id="IPR046373">
    <property type="entry name" value="Acyl-CoA_Oxase/DH_mid-dom_sf"/>
</dbReference>
<dbReference type="Gene3D" id="1.10.540.10">
    <property type="entry name" value="Acyl-CoA dehydrogenase/oxidase, N-terminal domain"/>
    <property type="match status" value="1"/>
</dbReference>
<dbReference type="Gene3D" id="2.40.110.10">
    <property type="entry name" value="Butyryl-CoA Dehydrogenase, subunit A, domain 2"/>
    <property type="match status" value="1"/>
</dbReference>
<evidence type="ECO:0000256" key="6">
    <source>
        <dbReference type="ARBA" id="ARBA00052546"/>
    </source>
</evidence>
<dbReference type="InterPro" id="IPR009075">
    <property type="entry name" value="AcylCo_DH/oxidase_C"/>
</dbReference>
<dbReference type="EMBL" id="FN563149">
    <property type="protein sequence ID" value="CBH47176.1"/>
    <property type="molecule type" value="Genomic_DNA"/>
</dbReference>
<protein>
    <submittedName>
        <fullName evidence="11">Acyl-CoA dehydrogenase</fullName>
    </submittedName>
</protein>
<accession>A0A3S5Y3S1</accession>
<gene>
    <name evidence="11" type="ordered locus">REQ_10760</name>
</gene>
<comment type="cofactor">
    <cofactor evidence="1 7">
        <name>FAD</name>
        <dbReference type="ChEBI" id="CHEBI:57692"/>
    </cofactor>
</comment>
<feature type="domain" description="Acyl-CoA dehydrogenase/oxidase C-terminal" evidence="8">
    <location>
        <begin position="231"/>
        <end position="379"/>
    </location>
</feature>
<evidence type="ECO:0000256" key="5">
    <source>
        <dbReference type="ARBA" id="ARBA00023002"/>
    </source>
</evidence>
<evidence type="ECO:0000259" key="9">
    <source>
        <dbReference type="Pfam" id="PF02770"/>
    </source>
</evidence>
<sequence>MKRSVFTADHEEFRSAVRDFLARDVVPNVDEYAENKLIAREVWHEAGKQGILGLEIPEAYGGGEAGDYRFNAVATEELAAVNMALASSFGIHFDIVTPYVVDLASEEQKQQWLPRMAAGEAVAAIGMTEPSAGSDLANLKTSAVRDGSDWILSGSKTFITNGYTADVVVVAARTDPTQRSKGISLFLVDTSLPGFERGRKLDKVGQPEADTAELFFDEIRLPADAMLGEPGTGFVSMMERLPQERIGAAVTNVAHAKQILLETIEYAKERKAFGNSIGSFQHNKFLLAELVTKIEVAQAYIDAAVAEHSDSGLSAVDAAKAKWWSAQVQNEVLDHCVQLHGGYGFMREYRVARAWMDARVTKIWAGSNEIMKEIIGRDLEL</sequence>
<evidence type="ECO:0000259" key="8">
    <source>
        <dbReference type="Pfam" id="PF00441"/>
    </source>
</evidence>
<dbReference type="InterPro" id="IPR006089">
    <property type="entry name" value="Acyl-CoA_DH_CS"/>
</dbReference>
<dbReference type="PROSITE" id="PS00073">
    <property type="entry name" value="ACYL_COA_DH_2"/>
    <property type="match status" value="1"/>
</dbReference>
<organism evidence="11">
    <name type="scientific">Rhodococcus hoagii (strain 103S)</name>
    <name type="common">Rhodococcus equi</name>
    <dbReference type="NCBI Taxonomy" id="685727"/>
    <lineage>
        <taxon>Bacteria</taxon>
        <taxon>Bacillati</taxon>
        <taxon>Actinomycetota</taxon>
        <taxon>Actinomycetes</taxon>
        <taxon>Mycobacteriales</taxon>
        <taxon>Nocardiaceae</taxon>
        <taxon>Prescottella</taxon>
    </lineage>
</organism>